<gene>
    <name evidence="2" type="ORF">FYJ71_03540</name>
</gene>
<protein>
    <submittedName>
        <fullName evidence="2">Uncharacterized protein</fullName>
    </submittedName>
</protein>
<dbReference type="EMBL" id="VUNE01000001">
    <property type="protein sequence ID" value="MST62048.1"/>
    <property type="molecule type" value="Genomic_DNA"/>
</dbReference>
<feature type="transmembrane region" description="Helical" evidence="1">
    <location>
        <begin position="43"/>
        <end position="61"/>
    </location>
</feature>
<evidence type="ECO:0000313" key="2">
    <source>
        <dbReference type="EMBL" id="MST62048.1"/>
    </source>
</evidence>
<evidence type="ECO:0000256" key="1">
    <source>
        <dbReference type="SAM" id="Phobius"/>
    </source>
</evidence>
<organism evidence="2 3">
    <name type="scientific">Peptostreptococcus porci</name>
    <dbReference type="NCBI Taxonomy" id="2652282"/>
    <lineage>
        <taxon>Bacteria</taxon>
        <taxon>Bacillati</taxon>
        <taxon>Bacillota</taxon>
        <taxon>Clostridia</taxon>
        <taxon>Peptostreptococcales</taxon>
        <taxon>Peptostreptococcaceae</taxon>
        <taxon>Peptostreptococcus</taxon>
    </lineage>
</organism>
<sequence>MKNKKQHLNSFLFAVGVSGIDYMIKNSNGNFEKLFQEDIGKAIVYYVLLFIVTFVLCEIVFEKIKKMNNRK</sequence>
<dbReference type="AlphaFoldDB" id="A0A6N7WZ15"/>
<accession>A0A6N7WZ15</accession>
<keyword evidence="1" id="KW-0812">Transmembrane</keyword>
<proteinExistence type="predicted"/>
<name>A0A6N7WZ15_9FIRM</name>
<evidence type="ECO:0000313" key="3">
    <source>
        <dbReference type="Proteomes" id="UP000440713"/>
    </source>
</evidence>
<comment type="caution">
    <text evidence="2">The sequence shown here is derived from an EMBL/GenBank/DDBJ whole genome shotgun (WGS) entry which is preliminary data.</text>
</comment>
<reference evidence="2 3" key="1">
    <citation type="submission" date="2019-08" db="EMBL/GenBank/DDBJ databases">
        <title>In-depth cultivation of the pig gut microbiome towards novel bacterial diversity and tailored functional studies.</title>
        <authorList>
            <person name="Wylensek D."/>
            <person name="Hitch T.C.A."/>
            <person name="Clavel T."/>
        </authorList>
    </citation>
    <scope>NUCLEOTIDE SEQUENCE [LARGE SCALE GENOMIC DNA]</scope>
    <source>
        <strain evidence="2 3">WCA-SAB-591-4A-A</strain>
    </source>
</reference>
<keyword evidence="3" id="KW-1185">Reference proteome</keyword>
<keyword evidence="1" id="KW-0472">Membrane</keyword>
<dbReference type="Proteomes" id="UP000440713">
    <property type="component" value="Unassembled WGS sequence"/>
</dbReference>
<dbReference type="RefSeq" id="WP_154537407.1">
    <property type="nucleotide sequence ID" value="NZ_JAXDWS010000008.1"/>
</dbReference>
<keyword evidence="1" id="KW-1133">Transmembrane helix</keyword>